<name>A0ABP6WNB3_9PSEU</name>
<protein>
    <submittedName>
        <fullName evidence="1">Uncharacterized protein</fullName>
    </submittedName>
</protein>
<comment type="caution">
    <text evidence="1">The sequence shown here is derived from an EMBL/GenBank/DDBJ whole genome shotgun (WGS) entry which is preliminary data.</text>
</comment>
<proteinExistence type="predicted"/>
<keyword evidence="2" id="KW-1185">Reference proteome</keyword>
<evidence type="ECO:0000313" key="1">
    <source>
        <dbReference type="EMBL" id="GAA3551623.1"/>
    </source>
</evidence>
<accession>A0ABP6WNB3</accession>
<dbReference type="EMBL" id="BAAAZN010000007">
    <property type="protein sequence ID" value="GAA3551623.1"/>
    <property type="molecule type" value="Genomic_DNA"/>
</dbReference>
<evidence type="ECO:0000313" key="2">
    <source>
        <dbReference type="Proteomes" id="UP001500689"/>
    </source>
</evidence>
<gene>
    <name evidence="1" type="ORF">GCM10022222_38990</name>
</gene>
<reference evidence="2" key="1">
    <citation type="journal article" date="2019" name="Int. J. Syst. Evol. Microbiol.">
        <title>The Global Catalogue of Microorganisms (GCM) 10K type strain sequencing project: providing services to taxonomists for standard genome sequencing and annotation.</title>
        <authorList>
            <consortium name="The Broad Institute Genomics Platform"/>
            <consortium name="The Broad Institute Genome Sequencing Center for Infectious Disease"/>
            <person name="Wu L."/>
            <person name="Ma J."/>
        </authorList>
    </citation>
    <scope>NUCLEOTIDE SEQUENCE [LARGE SCALE GENOMIC DNA]</scope>
    <source>
        <strain evidence="2">JCM 16898</strain>
    </source>
</reference>
<organism evidence="1 2">
    <name type="scientific">Amycolatopsis ultiminotia</name>
    <dbReference type="NCBI Taxonomy" id="543629"/>
    <lineage>
        <taxon>Bacteria</taxon>
        <taxon>Bacillati</taxon>
        <taxon>Actinomycetota</taxon>
        <taxon>Actinomycetes</taxon>
        <taxon>Pseudonocardiales</taxon>
        <taxon>Pseudonocardiaceae</taxon>
        <taxon>Amycolatopsis</taxon>
    </lineage>
</organism>
<dbReference type="Proteomes" id="UP001500689">
    <property type="component" value="Unassembled WGS sequence"/>
</dbReference>
<sequence>MWAVCQAQKKDRYDRLPETRSVTEVTRRLNPVPRWRNQDDVAGERELNEFSVRERMLPFTEGCGVL</sequence>